<evidence type="ECO:0000313" key="3">
    <source>
        <dbReference type="Proteomes" id="UP001515943"/>
    </source>
</evidence>
<dbReference type="InterPro" id="IPR052739">
    <property type="entry name" value="FAAH2"/>
</dbReference>
<protein>
    <submittedName>
        <fullName evidence="2">Transporter</fullName>
    </submittedName>
</protein>
<dbReference type="Pfam" id="PF01425">
    <property type="entry name" value="Amidase"/>
    <property type="match status" value="1"/>
</dbReference>
<dbReference type="InterPro" id="IPR036928">
    <property type="entry name" value="AS_sf"/>
</dbReference>
<dbReference type="EMBL" id="VSRL01000341">
    <property type="protein sequence ID" value="NKE63328.1"/>
    <property type="molecule type" value="Genomic_DNA"/>
</dbReference>
<dbReference type="RefSeq" id="WP_246293027.1">
    <property type="nucleotide sequence ID" value="NZ_VSRL01000341.1"/>
</dbReference>
<sequence>MELTELCFAGAARQAHAVRSGEVSARDLVAEHLGRIERVEPQLNAFRLVFAEKAMAEAERADERAAAGEDLPLLGVPIAVKEDIAIEGLPTTKGTNAARTRQPADSVIVRRLREAGAVIIGRTRMPELGLWPHTESGWAA</sequence>
<accession>A0ABX1FYA2</accession>
<dbReference type="InterPro" id="IPR023631">
    <property type="entry name" value="Amidase_dom"/>
</dbReference>
<dbReference type="Proteomes" id="UP001515943">
    <property type="component" value="Unassembled WGS sequence"/>
</dbReference>
<keyword evidence="3" id="KW-1185">Reference proteome</keyword>
<evidence type="ECO:0000313" key="2">
    <source>
        <dbReference type="EMBL" id="NKE63328.1"/>
    </source>
</evidence>
<proteinExistence type="predicted"/>
<feature type="domain" description="Amidase" evidence="1">
    <location>
        <begin position="27"/>
        <end position="136"/>
    </location>
</feature>
<dbReference type="SUPFAM" id="SSF75304">
    <property type="entry name" value="Amidase signature (AS) enzymes"/>
    <property type="match status" value="1"/>
</dbReference>
<gene>
    <name evidence="2" type="ORF">FXN61_44050</name>
</gene>
<evidence type="ECO:0000259" key="1">
    <source>
        <dbReference type="Pfam" id="PF01425"/>
    </source>
</evidence>
<reference evidence="2 3" key="1">
    <citation type="submission" date="2019-08" db="EMBL/GenBank/DDBJ databases">
        <title>Lentzea from Indian Himalayas.</title>
        <authorList>
            <person name="Mandal S."/>
            <person name="Mallick Gupta A."/>
            <person name="Maiti P.K."/>
            <person name="Sarkar J."/>
            <person name="Mandal S."/>
        </authorList>
    </citation>
    <scope>NUCLEOTIDE SEQUENCE [LARGE SCALE GENOMIC DNA]</scope>
    <source>
        <strain evidence="2 3">PSKA42</strain>
    </source>
</reference>
<organism evidence="2 3">
    <name type="scientific">Lentzea indica</name>
    <dbReference type="NCBI Taxonomy" id="2604800"/>
    <lineage>
        <taxon>Bacteria</taxon>
        <taxon>Bacillati</taxon>
        <taxon>Actinomycetota</taxon>
        <taxon>Actinomycetes</taxon>
        <taxon>Pseudonocardiales</taxon>
        <taxon>Pseudonocardiaceae</taxon>
        <taxon>Lentzea</taxon>
    </lineage>
</organism>
<name>A0ABX1FYA2_9PSEU</name>
<dbReference type="PANTHER" id="PTHR43372:SF4">
    <property type="entry name" value="FATTY-ACID AMIDE HYDROLASE 2"/>
    <property type="match status" value="1"/>
</dbReference>
<comment type="caution">
    <text evidence="2">The sequence shown here is derived from an EMBL/GenBank/DDBJ whole genome shotgun (WGS) entry which is preliminary data.</text>
</comment>
<dbReference type="PANTHER" id="PTHR43372">
    <property type="entry name" value="FATTY-ACID AMIDE HYDROLASE"/>
    <property type="match status" value="1"/>
</dbReference>
<feature type="non-terminal residue" evidence="2">
    <location>
        <position position="140"/>
    </location>
</feature>
<dbReference type="Gene3D" id="3.90.1300.10">
    <property type="entry name" value="Amidase signature (AS) domain"/>
    <property type="match status" value="1"/>
</dbReference>